<proteinExistence type="predicted"/>
<dbReference type="EMBL" id="BNEA01000007">
    <property type="protein sequence ID" value="GHI52515.1"/>
    <property type="molecule type" value="Genomic_DNA"/>
</dbReference>
<dbReference type="Proteomes" id="UP000646738">
    <property type="component" value="Unassembled WGS sequence"/>
</dbReference>
<gene>
    <name evidence="2" type="ORF">Srubr_23610</name>
</gene>
<organism evidence="2 3">
    <name type="scientific">Streptomyces rubradiris</name>
    <name type="common">Streptomyces achromogenes subsp. rubradiris</name>
    <dbReference type="NCBI Taxonomy" id="285531"/>
    <lineage>
        <taxon>Bacteria</taxon>
        <taxon>Bacillati</taxon>
        <taxon>Actinomycetota</taxon>
        <taxon>Actinomycetes</taxon>
        <taxon>Kitasatosporales</taxon>
        <taxon>Streptomycetaceae</taxon>
        <taxon>Streptomyces</taxon>
    </lineage>
</organism>
<reference evidence="3" key="1">
    <citation type="submission" date="2023-07" db="EMBL/GenBank/DDBJ databases">
        <title>Whole genome shotgun sequence of Streptomyces achromogenes subsp. rubradiris NBRC 14000.</title>
        <authorList>
            <person name="Komaki H."/>
            <person name="Tamura T."/>
        </authorList>
    </citation>
    <scope>NUCLEOTIDE SEQUENCE [LARGE SCALE GENOMIC DNA]</scope>
    <source>
        <strain evidence="3">NBRC 14000</strain>
    </source>
</reference>
<evidence type="ECO:0000313" key="3">
    <source>
        <dbReference type="Proteomes" id="UP000646738"/>
    </source>
</evidence>
<protein>
    <submittedName>
        <fullName evidence="2">Uncharacterized protein</fullName>
    </submittedName>
</protein>
<feature type="compositionally biased region" description="Low complexity" evidence="1">
    <location>
        <begin position="158"/>
        <end position="167"/>
    </location>
</feature>
<accession>A0ABQ3R9I6</accession>
<keyword evidence="3" id="KW-1185">Reference proteome</keyword>
<feature type="compositionally biased region" description="Gly residues" evidence="1">
    <location>
        <begin position="168"/>
        <end position="193"/>
    </location>
</feature>
<evidence type="ECO:0000256" key="1">
    <source>
        <dbReference type="SAM" id="MobiDB-lite"/>
    </source>
</evidence>
<dbReference type="RefSeq" id="WP_189991324.1">
    <property type="nucleotide sequence ID" value="NZ_BNCB01000003.1"/>
</dbReference>
<evidence type="ECO:0000313" key="2">
    <source>
        <dbReference type="EMBL" id="GHI52515.1"/>
    </source>
</evidence>
<name>A0ABQ3R9I6_STRRR</name>
<sequence>MTDTFRTLIGDLADDAKKAFDDILDRPSAASASSGADLLTRQLRLQAVANLPAESLQLLGKLAALQSLGEEEAARLLRGEPVSDVTGLASRLGTPGGAAGAPLAGLSGLLAGASGAAGAAGGAVDLATALSGLPGQVAQLQETLASLTKALESLQNLSAAAGQSSGQATGGGAQPGGGAQSGGSGGGNAKKAP</sequence>
<comment type="caution">
    <text evidence="2">The sequence shown here is derived from an EMBL/GenBank/DDBJ whole genome shotgun (WGS) entry which is preliminary data.</text>
</comment>
<feature type="region of interest" description="Disordered" evidence="1">
    <location>
        <begin position="158"/>
        <end position="193"/>
    </location>
</feature>